<evidence type="ECO:0000259" key="8">
    <source>
        <dbReference type="Pfam" id="PF08281"/>
    </source>
</evidence>
<keyword evidence="2" id="KW-0805">Transcription regulation</keyword>
<evidence type="ECO:0000259" key="7">
    <source>
        <dbReference type="Pfam" id="PF04542"/>
    </source>
</evidence>
<dbReference type="CDD" id="cd06171">
    <property type="entry name" value="Sigma70_r4"/>
    <property type="match status" value="1"/>
</dbReference>
<evidence type="ECO:0000313" key="9">
    <source>
        <dbReference type="EMBL" id="QDT58091.1"/>
    </source>
</evidence>
<name>A0A517SPN8_9BACT</name>
<organism evidence="9 10">
    <name type="scientific">Stieleria bergensis</name>
    <dbReference type="NCBI Taxonomy" id="2528025"/>
    <lineage>
        <taxon>Bacteria</taxon>
        <taxon>Pseudomonadati</taxon>
        <taxon>Planctomycetota</taxon>
        <taxon>Planctomycetia</taxon>
        <taxon>Pirellulales</taxon>
        <taxon>Pirellulaceae</taxon>
        <taxon>Stieleria</taxon>
    </lineage>
</organism>
<dbReference type="SUPFAM" id="SSF88659">
    <property type="entry name" value="Sigma3 and sigma4 domains of RNA polymerase sigma factors"/>
    <property type="match status" value="1"/>
</dbReference>
<dbReference type="Gene3D" id="1.10.1740.10">
    <property type="match status" value="1"/>
</dbReference>
<accession>A0A517SPN8</accession>
<dbReference type="InterPro" id="IPR013249">
    <property type="entry name" value="RNA_pol_sigma70_r4_t2"/>
</dbReference>
<feature type="region of interest" description="Disordered" evidence="6">
    <location>
        <begin position="1"/>
        <end position="25"/>
    </location>
</feature>
<keyword evidence="4" id="KW-0238">DNA-binding</keyword>
<dbReference type="AlphaFoldDB" id="A0A517SPN8"/>
<dbReference type="InterPro" id="IPR013325">
    <property type="entry name" value="RNA_pol_sigma_r2"/>
</dbReference>
<dbReference type="EMBL" id="CP036272">
    <property type="protein sequence ID" value="QDT58091.1"/>
    <property type="molecule type" value="Genomic_DNA"/>
</dbReference>
<dbReference type="Pfam" id="PF04542">
    <property type="entry name" value="Sigma70_r2"/>
    <property type="match status" value="1"/>
</dbReference>
<dbReference type="RefSeq" id="WP_145269006.1">
    <property type="nucleotide sequence ID" value="NZ_CP036272.1"/>
</dbReference>
<keyword evidence="3" id="KW-0731">Sigma factor</keyword>
<dbReference type="Gene3D" id="1.10.10.10">
    <property type="entry name" value="Winged helix-like DNA-binding domain superfamily/Winged helix DNA-binding domain"/>
    <property type="match status" value="1"/>
</dbReference>
<gene>
    <name evidence="9" type="primary">sigE_2</name>
    <name evidence="9" type="ORF">SV7mr_05800</name>
</gene>
<dbReference type="InterPro" id="IPR039425">
    <property type="entry name" value="RNA_pol_sigma-70-like"/>
</dbReference>
<feature type="domain" description="RNA polymerase sigma factor 70 region 4 type 2" evidence="8">
    <location>
        <begin position="150"/>
        <end position="199"/>
    </location>
</feature>
<proteinExistence type="inferred from homology"/>
<dbReference type="GO" id="GO:0006352">
    <property type="term" value="P:DNA-templated transcription initiation"/>
    <property type="evidence" value="ECO:0007669"/>
    <property type="project" value="InterPro"/>
</dbReference>
<comment type="similarity">
    <text evidence="1">Belongs to the sigma-70 factor family. ECF subfamily.</text>
</comment>
<dbReference type="GO" id="GO:0003677">
    <property type="term" value="F:DNA binding"/>
    <property type="evidence" value="ECO:0007669"/>
    <property type="project" value="UniProtKB-KW"/>
</dbReference>
<dbReference type="OrthoDB" id="9785675at2"/>
<sequence>MPDHPPIPNAGQRHETASTDPSGAVAGLDSVASLDPAGALARRVLANESNAFAALMQHCHGFVFAICFNILGHRQDAEDATQDTFSRVAKYLHRWDPGRPFKPWLARVAGNRSRTQLAKRKSHTSLEAIADPHGQSGEQVSDARAIGEEICRAVSNLRPRQRDAFECFHIQGMSYDEIAKHLQCPLGTAKTLVRRARLAVTDQLISRDVVAGQRNSAEHLPNSHRESMNR</sequence>
<dbReference type="Pfam" id="PF08281">
    <property type="entry name" value="Sigma70_r4_2"/>
    <property type="match status" value="1"/>
</dbReference>
<evidence type="ECO:0000256" key="5">
    <source>
        <dbReference type="ARBA" id="ARBA00023163"/>
    </source>
</evidence>
<dbReference type="GO" id="GO:0016987">
    <property type="term" value="F:sigma factor activity"/>
    <property type="evidence" value="ECO:0007669"/>
    <property type="project" value="UniProtKB-KW"/>
</dbReference>
<dbReference type="InterPro" id="IPR007627">
    <property type="entry name" value="RNA_pol_sigma70_r2"/>
</dbReference>
<evidence type="ECO:0000256" key="2">
    <source>
        <dbReference type="ARBA" id="ARBA00023015"/>
    </source>
</evidence>
<dbReference type="PANTHER" id="PTHR43133">
    <property type="entry name" value="RNA POLYMERASE ECF-TYPE SIGMA FACTO"/>
    <property type="match status" value="1"/>
</dbReference>
<keyword evidence="10" id="KW-1185">Reference proteome</keyword>
<dbReference type="InterPro" id="IPR014284">
    <property type="entry name" value="RNA_pol_sigma-70_dom"/>
</dbReference>
<feature type="domain" description="RNA polymerase sigma-70 region 2" evidence="7">
    <location>
        <begin position="55"/>
        <end position="121"/>
    </location>
</feature>
<dbReference type="Proteomes" id="UP000315003">
    <property type="component" value="Chromosome"/>
</dbReference>
<evidence type="ECO:0000256" key="1">
    <source>
        <dbReference type="ARBA" id="ARBA00010641"/>
    </source>
</evidence>
<dbReference type="SUPFAM" id="SSF88946">
    <property type="entry name" value="Sigma2 domain of RNA polymerase sigma factors"/>
    <property type="match status" value="1"/>
</dbReference>
<evidence type="ECO:0000256" key="6">
    <source>
        <dbReference type="SAM" id="MobiDB-lite"/>
    </source>
</evidence>
<protein>
    <submittedName>
        <fullName evidence="9">ECF RNA polymerase sigma factor SigE</fullName>
    </submittedName>
</protein>
<dbReference type="InterPro" id="IPR036388">
    <property type="entry name" value="WH-like_DNA-bd_sf"/>
</dbReference>
<keyword evidence="5" id="KW-0804">Transcription</keyword>
<dbReference type="InterPro" id="IPR013324">
    <property type="entry name" value="RNA_pol_sigma_r3/r4-like"/>
</dbReference>
<evidence type="ECO:0000313" key="10">
    <source>
        <dbReference type="Proteomes" id="UP000315003"/>
    </source>
</evidence>
<dbReference type="PANTHER" id="PTHR43133:SF8">
    <property type="entry name" value="RNA POLYMERASE SIGMA FACTOR HI_1459-RELATED"/>
    <property type="match status" value="1"/>
</dbReference>
<evidence type="ECO:0000256" key="4">
    <source>
        <dbReference type="ARBA" id="ARBA00023125"/>
    </source>
</evidence>
<dbReference type="NCBIfam" id="TIGR02937">
    <property type="entry name" value="sigma70-ECF"/>
    <property type="match status" value="1"/>
</dbReference>
<evidence type="ECO:0000256" key="3">
    <source>
        <dbReference type="ARBA" id="ARBA00023082"/>
    </source>
</evidence>
<reference evidence="9 10" key="1">
    <citation type="submission" date="2019-02" db="EMBL/GenBank/DDBJ databases">
        <title>Deep-cultivation of Planctomycetes and their phenomic and genomic characterization uncovers novel biology.</title>
        <authorList>
            <person name="Wiegand S."/>
            <person name="Jogler M."/>
            <person name="Boedeker C."/>
            <person name="Pinto D."/>
            <person name="Vollmers J."/>
            <person name="Rivas-Marin E."/>
            <person name="Kohn T."/>
            <person name="Peeters S.H."/>
            <person name="Heuer A."/>
            <person name="Rast P."/>
            <person name="Oberbeckmann S."/>
            <person name="Bunk B."/>
            <person name="Jeske O."/>
            <person name="Meyerdierks A."/>
            <person name="Storesund J.E."/>
            <person name="Kallscheuer N."/>
            <person name="Luecker S."/>
            <person name="Lage O.M."/>
            <person name="Pohl T."/>
            <person name="Merkel B.J."/>
            <person name="Hornburger P."/>
            <person name="Mueller R.-W."/>
            <person name="Bruemmer F."/>
            <person name="Labrenz M."/>
            <person name="Spormann A.M."/>
            <person name="Op den Camp H."/>
            <person name="Overmann J."/>
            <person name="Amann R."/>
            <person name="Jetten M.S.M."/>
            <person name="Mascher T."/>
            <person name="Medema M.H."/>
            <person name="Devos D.P."/>
            <person name="Kaster A.-K."/>
            <person name="Ovreas L."/>
            <person name="Rohde M."/>
            <person name="Galperin M.Y."/>
            <person name="Jogler C."/>
        </authorList>
    </citation>
    <scope>NUCLEOTIDE SEQUENCE [LARGE SCALE GENOMIC DNA]</scope>
    <source>
        <strain evidence="9 10">SV_7m_r</strain>
    </source>
</reference>